<dbReference type="SMART" id="SM01274">
    <property type="entry name" value="malic"/>
    <property type="match status" value="1"/>
</dbReference>
<dbReference type="GO" id="GO:0051287">
    <property type="term" value="F:NAD binding"/>
    <property type="evidence" value="ECO:0007669"/>
    <property type="project" value="InterPro"/>
</dbReference>
<sequence length="578" mass="63547">MAHTGIKFETYTTEETNMTTNKHGIEVLQDPSLNKMTGFTEAEKQSLGIVGLVPDVTESIEAQMSRVLLQLKEKATDLDRFIYLMNLLDTNETLFYRTLMSDPARFLEIVYDPTIGEACLKFDHIMRRPHGMYLSITRKGRVKKVLQNWSVKDVRFICVTNAGRILGLGDLGANGMGIPIGKLQLYTAAAGVPPQGLLPMYLDAGTNNETYLNDPLYVGLRRHRPSSDELYPFVDEFVESVQEVFPNCCIHFEDWTGVDAIALLARYRNKVSCYNDDIQGTAGVTLAGLINALKISGGQLKDQRILFLGSGSAAIGLADLIVSALGQQGIVAEKAGQQIRMFDTHGLVVAGRPGLGAAKLPYAHKLPPSKPFNHLDLAAEQPQIVAVIEDFKPTILIGVSTVGKLFSQEVVESMSRHNERPIIFALSNPIEKHECLPQNAYAWSKGKVVYAGGVQFPPVHFAGQTYLPSQANNLYIFPAVGMAIYATNAKRVTDEMFIEAAHALADQVTPEQLKLGMLFPPQSNILEVEVQTAARVAKLVFDAGLARVDCPVDMVAFIRRHVYKPEYHAAITTATKVA</sequence>
<feature type="active site" description="Proton donor" evidence="3">
    <location>
        <position position="111"/>
    </location>
</feature>
<dbReference type="NCBIfam" id="NF010052">
    <property type="entry name" value="PRK13529.1"/>
    <property type="match status" value="1"/>
</dbReference>
<dbReference type="PANTHER" id="PTHR23406">
    <property type="entry name" value="MALIC ENZYME-RELATED"/>
    <property type="match status" value="1"/>
</dbReference>
<dbReference type="KEGG" id="tpsc:RBB77_12620"/>
<dbReference type="PANTHER" id="PTHR23406:SF90">
    <property type="entry name" value="MALIC ENZYME-RELATED"/>
    <property type="match status" value="1"/>
</dbReference>
<proteinExistence type="inferred from homology"/>
<comment type="similarity">
    <text evidence="1 6">Belongs to the malic enzymes family.</text>
</comment>
<evidence type="ECO:0000256" key="5">
    <source>
        <dbReference type="PIRSR" id="PIRSR000106-3"/>
    </source>
</evidence>
<evidence type="ECO:0000256" key="6">
    <source>
        <dbReference type="RuleBase" id="RU003427"/>
    </source>
</evidence>
<dbReference type="InterPro" id="IPR037062">
    <property type="entry name" value="Malic_N_dom_sf"/>
</dbReference>
<reference evidence="9" key="1">
    <citation type="submission" date="2023-08" db="EMBL/GenBank/DDBJ databases">
        <authorList>
            <person name="Messyasz A."/>
            <person name="Mannisto M.K."/>
            <person name="Kerkhof L.J."/>
            <person name="Haggblom M."/>
        </authorList>
    </citation>
    <scope>NUCLEOTIDE SEQUENCE</scope>
    <source>
        <strain evidence="9">X5P6</strain>
    </source>
</reference>
<feature type="binding site" evidence="4">
    <location>
        <position position="164"/>
    </location>
    <ligand>
        <name>(S)-malate</name>
        <dbReference type="ChEBI" id="CHEBI:15589"/>
    </ligand>
</feature>
<dbReference type="CDD" id="cd05312">
    <property type="entry name" value="NAD_bind_1_malic_enz"/>
    <property type="match status" value="1"/>
</dbReference>
<dbReference type="InterPro" id="IPR036291">
    <property type="entry name" value="NAD(P)-bd_dom_sf"/>
</dbReference>
<evidence type="ECO:0000313" key="9">
    <source>
        <dbReference type="EMBL" id="XCB31305.1"/>
    </source>
</evidence>
<dbReference type="SUPFAM" id="SSF53223">
    <property type="entry name" value="Aminoacid dehydrogenase-like, N-terminal domain"/>
    <property type="match status" value="1"/>
</dbReference>
<dbReference type="GO" id="GO:0046872">
    <property type="term" value="F:metal ion binding"/>
    <property type="evidence" value="ECO:0007669"/>
    <property type="project" value="UniProtKB-KW"/>
</dbReference>
<comment type="cofactor">
    <cofactor evidence="5">
        <name>Mg(2+)</name>
        <dbReference type="ChEBI" id="CHEBI:18420"/>
    </cofactor>
    <cofactor evidence="5">
        <name>Mn(2+)</name>
        <dbReference type="ChEBI" id="CHEBI:29035"/>
    </cofactor>
    <text evidence="5">Divalent metal cations. Prefers magnesium or manganese.</text>
</comment>
<dbReference type="AlphaFoldDB" id="A0AAU7ZKF7"/>
<gene>
    <name evidence="9" type="ORF">RBB77_12620</name>
</gene>
<accession>A0AAU7ZKF7</accession>
<dbReference type="InterPro" id="IPR001891">
    <property type="entry name" value="Malic_OxRdtase"/>
</dbReference>
<dbReference type="PRINTS" id="PR00072">
    <property type="entry name" value="MALOXRDTASE"/>
</dbReference>
<feature type="binding site" evidence="4">
    <location>
        <position position="472"/>
    </location>
    <ligand>
        <name>(S)-malate</name>
        <dbReference type="ChEBI" id="CHEBI:15589"/>
    </ligand>
</feature>
<dbReference type="PIRSF" id="PIRSF000106">
    <property type="entry name" value="ME"/>
    <property type="match status" value="1"/>
</dbReference>
<dbReference type="InterPro" id="IPR046346">
    <property type="entry name" value="Aminoacid_DH-like_N_sf"/>
</dbReference>
<name>A0AAU7ZKF7_9BACT</name>
<feature type="binding site" evidence="5">
    <location>
        <position position="254"/>
    </location>
    <ligand>
        <name>a divalent metal cation</name>
        <dbReference type="ChEBI" id="CHEBI:60240"/>
    </ligand>
</feature>
<evidence type="ECO:0000256" key="1">
    <source>
        <dbReference type="ARBA" id="ARBA00008785"/>
    </source>
</evidence>
<feature type="binding site" evidence="4">
    <location>
        <position position="428"/>
    </location>
    <ligand>
        <name>(S)-malate</name>
        <dbReference type="ChEBI" id="CHEBI:15589"/>
    </ligand>
</feature>
<dbReference type="Pfam" id="PF03949">
    <property type="entry name" value="Malic_M"/>
    <property type="match status" value="1"/>
</dbReference>
<keyword evidence="2 9" id="KW-0560">Oxidoreductase</keyword>
<dbReference type="Pfam" id="PF00390">
    <property type="entry name" value="malic"/>
    <property type="match status" value="1"/>
</dbReference>
<evidence type="ECO:0000256" key="3">
    <source>
        <dbReference type="PIRSR" id="PIRSR000106-1"/>
    </source>
</evidence>
<evidence type="ECO:0000259" key="8">
    <source>
        <dbReference type="SMART" id="SM01274"/>
    </source>
</evidence>
<dbReference type="SMART" id="SM00919">
    <property type="entry name" value="Malic_M"/>
    <property type="match status" value="1"/>
</dbReference>
<feature type="domain" description="Malic enzyme N-terminal" evidence="8">
    <location>
        <begin position="88"/>
        <end position="268"/>
    </location>
</feature>
<feature type="active site" description="Proton acceptor" evidence="3">
    <location>
        <position position="182"/>
    </location>
</feature>
<protein>
    <submittedName>
        <fullName evidence="9">NAD-dependent malic enzyme</fullName>
        <ecNumber evidence="9">1.1.1.38</ecNumber>
    </submittedName>
</protein>
<dbReference type="EC" id="1.1.1.38" evidence="9"/>
<dbReference type="InterPro" id="IPR012302">
    <property type="entry name" value="Malic_NAD-bd"/>
</dbReference>
<feature type="binding site" evidence="5">
    <location>
        <position position="277"/>
    </location>
    <ligand>
        <name>a divalent metal cation</name>
        <dbReference type="ChEBI" id="CHEBI:60240"/>
    </ligand>
</feature>
<feature type="binding site" evidence="5">
    <location>
        <position position="253"/>
    </location>
    <ligand>
        <name>a divalent metal cation</name>
        <dbReference type="ChEBI" id="CHEBI:60240"/>
    </ligand>
</feature>
<dbReference type="SUPFAM" id="SSF51735">
    <property type="entry name" value="NAD(P)-binding Rossmann-fold domains"/>
    <property type="match status" value="1"/>
</dbReference>
<dbReference type="GO" id="GO:0006108">
    <property type="term" value="P:malate metabolic process"/>
    <property type="evidence" value="ECO:0007669"/>
    <property type="project" value="TreeGrafter"/>
</dbReference>
<evidence type="ECO:0000256" key="2">
    <source>
        <dbReference type="ARBA" id="ARBA00023002"/>
    </source>
</evidence>
<evidence type="ECO:0000256" key="4">
    <source>
        <dbReference type="PIRSR" id="PIRSR000106-2"/>
    </source>
</evidence>
<dbReference type="EMBL" id="CP132942">
    <property type="protein sequence ID" value="XCB31305.1"/>
    <property type="molecule type" value="Genomic_DNA"/>
</dbReference>
<dbReference type="Gene3D" id="3.40.50.720">
    <property type="entry name" value="NAD(P)-binding Rossmann-like Domain"/>
    <property type="match status" value="1"/>
</dbReference>
<dbReference type="RefSeq" id="WP_353062148.1">
    <property type="nucleotide sequence ID" value="NZ_CP132942.1"/>
</dbReference>
<keyword evidence="5 6" id="KW-0479">Metal-binding</keyword>
<dbReference type="GO" id="GO:0004473">
    <property type="term" value="F:malate dehydrogenase (decarboxylating) (NADP+) activity"/>
    <property type="evidence" value="ECO:0007669"/>
    <property type="project" value="TreeGrafter"/>
</dbReference>
<reference evidence="9" key="2">
    <citation type="journal article" date="2024" name="Environ. Microbiol.">
        <title>Genome analysis and description of Tunturibacter gen. nov. expands the diversity of Terriglobia in tundra soils.</title>
        <authorList>
            <person name="Messyasz A."/>
            <person name="Mannisto M.K."/>
            <person name="Kerkhof L.J."/>
            <person name="Haggblom M.M."/>
        </authorList>
    </citation>
    <scope>NUCLEOTIDE SEQUENCE</scope>
    <source>
        <strain evidence="9">X5P6</strain>
    </source>
</reference>
<dbReference type="InterPro" id="IPR012301">
    <property type="entry name" value="Malic_N_dom"/>
</dbReference>
<dbReference type="Gene3D" id="3.40.50.10380">
    <property type="entry name" value="Malic enzyme, N-terminal domain"/>
    <property type="match status" value="1"/>
</dbReference>
<organism evidence="9">
    <name type="scientific">Tunturiibacter psychrotolerans</name>
    <dbReference type="NCBI Taxonomy" id="3069686"/>
    <lineage>
        <taxon>Bacteria</taxon>
        <taxon>Pseudomonadati</taxon>
        <taxon>Acidobacteriota</taxon>
        <taxon>Terriglobia</taxon>
        <taxon>Terriglobales</taxon>
        <taxon>Acidobacteriaceae</taxon>
        <taxon>Tunturiibacter</taxon>
    </lineage>
</organism>
<evidence type="ECO:0000259" key="7">
    <source>
        <dbReference type="SMART" id="SM00919"/>
    </source>
</evidence>
<feature type="domain" description="Malic enzyme NAD-binding" evidence="7">
    <location>
        <begin position="278"/>
        <end position="541"/>
    </location>
</feature>